<keyword evidence="2" id="KW-1185">Reference proteome</keyword>
<protein>
    <submittedName>
        <fullName evidence="1">Uncharacterized protein</fullName>
    </submittedName>
</protein>
<name>A0ACC6SIK2_9BACI</name>
<accession>A0ACC6SIK2</accession>
<evidence type="ECO:0000313" key="1">
    <source>
        <dbReference type="EMBL" id="MEQ2528924.1"/>
    </source>
</evidence>
<organism evidence="1 2">
    <name type="scientific">Robertmurraya yapensis</name>
    <name type="common">ex Hitch et al 2024</name>
    <dbReference type="NCBI Taxonomy" id="3133160"/>
    <lineage>
        <taxon>Bacteria</taxon>
        <taxon>Bacillati</taxon>
        <taxon>Bacillota</taxon>
        <taxon>Bacilli</taxon>
        <taxon>Bacillales</taxon>
        <taxon>Bacillaceae</taxon>
        <taxon>Robertmurraya</taxon>
    </lineage>
</organism>
<proteinExistence type="predicted"/>
<dbReference type="Proteomes" id="UP001439875">
    <property type="component" value="Unassembled WGS sequence"/>
</dbReference>
<evidence type="ECO:0000313" key="2">
    <source>
        <dbReference type="Proteomes" id="UP001439875"/>
    </source>
</evidence>
<sequence length="269" mass="31314">MDKDTRKRVGTEIVLEVVAEQAADVIKEQGLTVLGEILTDAVASMVPGLGGAVVSYRTAKLKRNIEEIERLLVGRVDELKDIFYSKSVQQQSDIDRLYEHMLSNALDEPQREKIEYFINGFINIAQCETINEDFVLIFYDLLRELRLVDLTVLKLYGRFYLNEENAEINKYDDVLSKHNITYEQYNLVRQNLVKKGVLTSKTDLTLEKDLKAIEEAIKELQNYAELITNPKKNKYPRLKSLKLQYNDRFELTKFGREFIKFIINANYLE</sequence>
<gene>
    <name evidence="1" type="ORF">WMO40_19825</name>
</gene>
<comment type="caution">
    <text evidence="1">The sequence shown here is derived from an EMBL/GenBank/DDBJ whole genome shotgun (WGS) entry which is preliminary data.</text>
</comment>
<dbReference type="EMBL" id="JBBMEW010000024">
    <property type="protein sequence ID" value="MEQ2528924.1"/>
    <property type="molecule type" value="Genomic_DNA"/>
</dbReference>
<reference evidence="1" key="1">
    <citation type="submission" date="2024-03" db="EMBL/GenBank/DDBJ databases">
        <title>Human intestinal bacterial collection.</title>
        <authorList>
            <person name="Pauvert C."/>
            <person name="Hitch T.C.A."/>
            <person name="Clavel T."/>
        </authorList>
    </citation>
    <scope>NUCLEOTIDE SEQUENCE</scope>
    <source>
        <strain evidence="1">CLA-AA-H227</strain>
    </source>
</reference>